<dbReference type="PATRIC" id="fig|1288298.3.peg.3660"/>
<reference evidence="1 2" key="1">
    <citation type="submission" date="2013-01" db="EMBL/GenBank/DDBJ databases">
        <authorList>
            <person name="Fiebig A."/>
            <person name="Goeker M."/>
            <person name="Klenk H.-P.P."/>
        </authorList>
    </citation>
    <scope>NUCLEOTIDE SEQUENCE [LARGE SCALE GENOMIC DNA]</scope>
    <source>
        <strain evidence="1 2">DSM 17069</strain>
    </source>
</reference>
<proteinExistence type="predicted"/>
<gene>
    <name evidence="1" type="ORF">rosmuc_03650</name>
</gene>
<dbReference type="EMBL" id="AONH01000018">
    <property type="protein sequence ID" value="KGM86377.1"/>
    <property type="molecule type" value="Genomic_DNA"/>
</dbReference>
<evidence type="ECO:0000313" key="1">
    <source>
        <dbReference type="EMBL" id="KGM86377.1"/>
    </source>
</evidence>
<dbReference type="HOGENOM" id="CLU_2809779_0_0_5"/>
<accession>A0A0A0HF86</accession>
<dbReference type="eggNOG" id="ENOG5031UWZ">
    <property type="taxonomic scope" value="Bacteria"/>
</dbReference>
<dbReference type="OrthoDB" id="7746086at2"/>
<dbReference type="RefSeq" id="WP_037274801.1">
    <property type="nucleotide sequence ID" value="NZ_KN293983.1"/>
</dbReference>
<organism evidence="1 2">
    <name type="scientific">Roseovarius mucosus DSM 17069</name>
    <dbReference type="NCBI Taxonomy" id="1288298"/>
    <lineage>
        <taxon>Bacteria</taxon>
        <taxon>Pseudomonadati</taxon>
        <taxon>Pseudomonadota</taxon>
        <taxon>Alphaproteobacteria</taxon>
        <taxon>Rhodobacterales</taxon>
        <taxon>Roseobacteraceae</taxon>
        <taxon>Roseovarius</taxon>
    </lineage>
</organism>
<name>A0A0A0HF86_9RHOB</name>
<protein>
    <submittedName>
        <fullName evidence="1">Uncharacterized protein</fullName>
    </submittedName>
</protein>
<comment type="caution">
    <text evidence="1">The sequence shown here is derived from an EMBL/GenBank/DDBJ whole genome shotgun (WGS) entry which is preliminary data.</text>
</comment>
<evidence type="ECO:0000313" key="2">
    <source>
        <dbReference type="Proteomes" id="UP000030021"/>
    </source>
</evidence>
<dbReference type="Proteomes" id="UP000030021">
    <property type="component" value="Unassembled WGS sequence"/>
</dbReference>
<dbReference type="AlphaFoldDB" id="A0A0A0HF86"/>
<sequence length="67" mass="7595">MSQSDPRPRPKLDRARHALLFELIRQRSMAHHVSRRVADLAETDPADLHLFAQAAARSIAPDERAAR</sequence>